<evidence type="ECO:0000313" key="7">
    <source>
        <dbReference type="Ensembl" id="ENSTRUP00000038106.3"/>
    </source>
</evidence>
<reference evidence="7 8" key="1">
    <citation type="journal article" date="2011" name="Genome Biol. Evol.">
        <title>Integration of the genetic map and genome assembly of fugu facilitates insights into distinct features of genome evolution in teleosts and mammals.</title>
        <authorList>
            <person name="Kai W."/>
            <person name="Kikuchi K."/>
            <person name="Tohari S."/>
            <person name="Chew A.K."/>
            <person name="Tay A."/>
            <person name="Fujiwara A."/>
            <person name="Hosoya S."/>
            <person name="Suetake H."/>
            <person name="Naruse K."/>
            <person name="Brenner S."/>
            <person name="Suzuki Y."/>
            <person name="Venkatesh B."/>
        </authorList>
    </citation>
    <scope>NUCLEOTIDE SEQUENCE [LARGE SCALE GENOMIC DNA]</scope>
</reference>
<keyword evidence="4 5" id="KW-0472">Membrane</keyword>
<feature type="domain" description="STAS" evidence="6">
    <location>
        <begin position="480"/>
        <end position="696"/>
    </location>
</feature>
<dbReference type="InterPro" id="IPR018045">
    <property type="entry name" value="S04_transporter_CS"/>
</dbReference>
<evidence type="ECO:0000256" key="3">
    <source>
        <dbReference type="ARBA" id="ARBA00022989"/>
    </source>
</evidence>
<accession>H2UMD5</accession>
<dbReference type="InterPro" id="IPR036513">
    <property type="entry name" value="STAS_dom_sf"/>
</dbReference>
<dbReference type="Pfam" id="PF00916">
    <property type="entry name" value="Sulfate_transp"/>
    <property type="match status" value="1"/>
</dbReference>
<keyword evidence="8" id="KW-1185">Reference proteome</keyword>
<dbReference type="SUPFAM" id="SSF52091">
    <property type="entry name" value="SpoIIaa-like"/>
    <property type="match status" value="1"/>
</dbReference>
<dbReference type="PANTHER" id="PTHR11814">
    <property type="entry name" value="SULFATE TRANSPORTER"/>
    <property type="match status" value="1"/>
</dbReference>
<reference evidence="7" key="3">
    <citation type="submission" date="2025-09" db="UniProtKB">
        <authorList>
            <consortium name="Ensembl"/>
        </authorList>
    </citation>
    <scope>IDENTIFICATION</scope>
</reference>
<feature type="transmembrane region" description="Helical" evidence="5">
    <location>
        <begin position="165"/>
        <end position="187"/>
    </location>
</feature>
<dbReference type="PROSITE" id="PS50801">
    <property type="entry name" value="STAS"/>
    <property type="match status" value="1"/>
</dbReference>
<gene>
    <name evidence="7" type="primary">slc26a6l1</name>
</gene>
<reference evidence="7" key="2">
    <citation type="submission" date="2025-08" db="UniProtKB">
        <authorList>
            <consortium name="Ensembl"/>
        </authorList>
    </citation>
    <scope>IDENTIFICATION</scope>
</reference>
<keyword evidence="3 5" id="KW-1133">Transmembrane helix</keyword>
<evidence type="ECO:0000313" key="8">
    <source>
        <dbReference type="Proteomes" id="UP000005226"/>
    </source>
</evidence>
<dbReference type="Proteomes" id="UP000005226">
    <property type="component" value="Chromosome 19"/>
</dbReference>
<sequence length="721" mass="79049">IQRSLKYMVEREVLDEQKLEEAALLLHLSVHPLPYRCTVPRLKKTVVSFFPILYWLPKYSIWDYGMPDLISGISVGIMHLPQGMAYALLASLPPVIGLYTSLYPALIYIFFGTSRHISIGTFTVLSIMVGSVTERLAPDENFFKTNGTNVTEVDTDARDSYRIQVAAATTVLGGLIQVVLGLVKFGFVGTYLSEPLVRAYTTAAAAHAVVAQLKYMFGVSPTRFSGPLALIYTLMDVCSQLPHTHLPTLVVSVVSMVLLIAMKELNSFLNPKLPVPIPGELITITVATLISSYTGLNSSYQISVVGDIPSGLSSPQVPNVSLFGEVISDAFALAIVGYAISISLGKTFALKHGYKVDSNQELVALGLSNTVGGFFQCYSVCPSMSRSLIQETTGGKTQMAGVASALIVLVTILKLGPLFQDLPKAVLSSIVFVNLKGMFKQHSDVVPLWRSSKIDLNIALPTYSVLGNIPGTELYLDIETHREAREIPGITIFRSSSTVYFANAELYLEALKEKSGLDISKMIIYKRRQEAKQKRREKRAERRAKRAAKTQSGLMVFSVEEEVSHGGWEYLKGGDQDCTSLGWMSELQDGDTTTLGSSTEDTLSHDLERVSLGSLGKWTWDIHSIIIDLSTANFIDTVAIKTMKNIFKDFREIDVDVYIAGCQAPVVDQLEFGNFFSESVTKKHLFATVHDAVIYCLNHRGATSLPRYEPSAVSTASPASL</sequence>
<evidence type="ECO:0000256" key="1">
    <source>
        <dbReference type="ARBA" id="ARBA00004141"/>
    </source>
</evidence>
<evidence type="ECO:0000256" key="4">
    <source>
        <dbReference type="ARBA" id="ARBA00023136"/>
    </source>
</evidence>
<dbReference type="InterPro" id="IPR001902">
    <property type="entry name" value="SLC26A/SulP_fam"/>
</dbReference>
<dbReference type="GO" id="GO:0008271">
    <property type="term" value="F:secondary active sulfate transmembrane transporter activity"/>
    <property type="evidence" value="ECO:0007669"/>
    <property type="project" value="InterPro"/>
</dbReference>
<feature type="transmembrane region" description="Helical" evidence="5">
    <location>
        <begin position="86"/>
        <end position="111"/>
    </location>
</feature>
<protein>
    <submittedName>
        <fullName evidence="7">Solute carrier family 26 member 6, like 1</fullName>
    </submittedName>
</protein>
<dbReference type="Pfam" id="PF01740">
    <property type="entry name" value="STAS"/>
    <property type="match status" value="1"/>
</dbReference>
<keyword evidence="2 5" id="KW-0812">Transmembrane</keyword>
<dbReference type="PROSITE" id="PS01130">
    <property type="entry name" value="SLC26A"/>
    <property type="match status" value="1"/>
</dbReference>
<evidence type="ECO:0000256" key="2">
    <source>
        <dbReference type="ARBA" id="ARBA00022692"/>
    </source>
</evidence>
<evidence type="ECO:0000259" key="6">
    <source>
        <dbReference type="PROSITE" id="PS50801"/>
    </source>
</evidence>
<evidence type="ECO:0000256" key="5">
    <source>
        <dbReference type="SAM" id="Phobius"/>
    </source>
</evidence>
<proteinExistence type="predicted"/>
<dbReference type="Ensembl" id="ENSTRUT00000038243.3">
    <property type="protein sequence ID" value="ENSTRUP00000038106.3"/>
    <property type="gene ID" value="ENSTRUG00000014905.3"/>
</dbReference>
<dbReference type="InterPro" id="IPR002645">
    <property type="entry name" value="STAS_dom"/>
</dbReference>
<organism evidence="7 8">
    <name type="scientific">Takifugu rubripes</name>
    <name type="common">Japanese pufferfish</name>
    <name type="synonym">Fugu rubripes</name>
    <dbReference type="NCBI Taxonomy" id="31033"/>
    <lineage>
        <taxon>Eukaryota</taxon>
        <taxon>Metazoa</taxon>
        <taxon>Chordata</taxon>
        <taxon>Craniata</taxon>
        <taxon>Vertebrata</taxon>
        <taxon>Euteleostomi</taxon>
        <taxon>Actinopterygii</taxon>
        <taxon>Neopterygii</taxon>
        <taxon>Teleostei</taxon>
        <taxon>Neoteleostei</taxon>
        <taxon>Acanthomorphata</taxon>
        <taxon>Eupercaria</taxon>
        <taxon>Tetraodontiformes</taxon>
        <taxon>Tetradontoidea</taxon>
        <taxon>Tetraodontidae</taxon>
        <taxon>Takifugu</taxon>
    </lineage>
</organism>
<dbReference type="CDD" id="cd07042">
    <property type="entry name" value="STAS_SulP_like_sulfate_transporter"/>
    <property type="match status" value="1"/>
</dbReference>
<dbReference type="AlphaFoldDB" id="H2UMD5"/>
<dbReference type="InterPro" id="IPR011547">
    <property type="entry name" value="SLC26A/SulP_dom"/>
</dbReference>
<dbReference type="GeneTree" id="ENSGT01150000286960"/>
<dbReference type="GO" id="GO:0016020">
    <property type="term" value="C:membrane"/>
    <property type="evidence" value="ECO:0007669"/>
    <property type="project" value="UniProtKB-SubCell"/>
</dbReference>
<name>H2UMD5_TAKRU</name>
<comment type="subcellular location">
    <subcellularLocation>
        <location evidence="1">Membrane</location>
        <topology evidence="1">Multi-pass membrane protein</topology>
    </subcellularLocation>
</comment>
<dbReference type="Gene3D" id="3.30.750.24">
    <property type="entry name" value="STAS domain"/>
    <property type="match status" value="1"/>
</dbReference>